<organism evidence="5 6">
    <name type="scientific">Marinomonas primoryensis</name>
    <dbReference type="NCBI Taxonomy" id="178399"/>
    <lineage>
        <taxon>Bacteria</taxon>
        <taxon>Pseudomonadati</taxon>
        <taxon>Pseudomonadota</taxon>
        <taxon>Gammaproteobacteria</taxon>
        <taxon>Oceanospirillales</taxon>
        <taxon>Oceanospirillaceae</taxon>
        <taxon>Marinomonas</taxon>
    </lineage>
</organism>
<dbReference type="PANTHER" id="PTHR46124:SF3">
    <property type="entry name" value="HYDROLASE"/>
    <property type="match status" value="1"/>
</dbReference>
<name>A0A2Z4PR51_9GAMM</name>
<feature type="binding site" evidence="4">
    <location>
        <position position="8"/>
    </location>
    <ligand>
        <name>a divalent metal cation</name>
        <dbReference type="ChEBI" id="CHEBI:60240"/>
        <label>1</label>
    </ligand>
</feature>
<dbReference type="GO" id="GO:0005829">
    <property type="term" value="C:cytosol"/>
    <property type="evidence" value="ECO:0007669"/>
    <property type="project" value="TreeGrafter"/>
</dbReference>
<feature type="binding site" evidence="4">
    <location>
        <position position="6"/>
    </location>
    <ligand>
        <name>a divalent metal cation</name>
        <dbReference type="ChEBI" id="CHEBI:60240"/>
        <label>1</label>
    </ligand>
</feature>
<dbReference type="Pfam" id="PF01026">
    <property type="entry name" value="TatD_DNase"/>
    <property type="match status" value="1"/>
</dbReference>
<dbReference type="InterPro" id="IPR018228">
    <property type="entry name" value="DNase_TatD-rel_CS"/>
</dbReference>
<dbReference type="GO" id="GO:0016788">
    <property type="term" value="F:hydrolase activity, acting on ester bonds"/>
    <property type="evidence" value="ECO:0007669"/>
    <property type="project" value="InterPro"/>
</dbReference>
<dbReference type="InterPro" id="IPR001130">
    <property type="entry name" value="TatD-like"/>
</dbReference>
<accession>A0A2Z4PR51</accession>
<dbReference type="InterPro" id="IPR032466">
    <property type="entry name" value="Metal_Hydrolase"/>
</dbReference>
<dbReference type="Gene3D" id="3.20.20.140">
    <property type="entry name" value="Metal-dependent hydrolases"/>
    <property type="match status" value="1"/>
</dbReference>
<dbReference type="EMBL" id="CP016181">
    <property type="protein sequence ID" value="AWX99914.1"/>
    <property type="molecule type" value="Genomic_DNA"/>
</dbReference>
<protein>
    <submittedName>
        <fullName evidence="5">Hydrolase TatD</fullName>
    </submittedName>
</protein>
<evidence type="ECO:0000256" key="2">
    <source>
        <dbReference type="ARBA" id="ARBA00022723"/>
    </source>
</evidence>
<dbReference type="PROSITE" id="PS01137">
    <property type="entry name" value="TATD_1"/>
    <property type="match status" value="1"/>
</dbReference>
<dbReference type="FunFam" id="3.20.20.140:FF:000005">
    <property type="entry name" value="TatD family hydrolase"/>
    <property type="match status" value="1"/>
</dbReference>
<dbReference type="PANTHER" id="PTHR46124">
    <property type="entry name" value="D-AMINOACYL-TRNA DEACYLASE"/>
    <property type="match status" value="1"/>
</dbReference>
<feature type="binding site" evidence="4">
    <location>
        <position position="92"/>
    </location>
    <ligand>
        <name>a divalent metal cation</name>
        <dbReference type="ChEBI" id="CHEBI:60240"/>
        <label>1</label>
    </ligand>
</feature>
<dbReference type="GO" id="GO:0046872">
    <property type="term" value="F:metal ion binding"/>
    <property type="evidence" value="ECO:0007669"/>
    <property type="project" value="UniProtKB-KW"/>
</dbReference>
<feature type="binding site" evidence="4">
    <location>
        <position position="128"/>
    </location>
    <ligand>
        <name>a divalent metal cation</name>
        <dbReference type="ChEBI" id="CHEBI:60240"/>
        <label>2</label>
    </ligand>
</feature>
<dbReference type="SUPFAM" id="SSF51556">
    <property type="entry name" value="Metallo-dependent hydrolases"/>
    <property type="match status" value="1"/>
</dbReference>
<evidence type="ECO:0000256" key="4">
    <source>
        <dbReference type="PIRSR" id="PIRSR005902-1"/>
    </source>
</evidence>
<proteinExistence type="inferred from homology"/>
<reference evidence="5 6" key="1">
    <citation type="submission" date="2016-06" db="EMBL/GenBank/DDBJ databases">
        <title>The sequenced genome of the ice-adhering bacterium Marinomonas primoryensis, from Antarctica.</title>
        <authorList>
            <person name="Graham L."/>
            <person name="Vance T.D.R."/>
            <person name="Davies P.L."/>
        </authorList>
    </citation>
    <scope>NUCLEOTIDE SEQUENCE [LARGE SCALE GENOMIC DNA]</scope>
    <source>
        <strain evidence="5 6">AceL</strain>
    </source>
</reference>
<evidence type="ECO:0000313" key="5">
    <source>
        <dbReference type="EMBL" id="AWX99914.1"/>
    </source>
</evidence>
<keyword evidence="3 5" id="KW-0378">Hydrolase</keyword>
<dbReference type="CDD" id="cd01310">
    <property type="entry name" value="TatD_DNAse"/>
    <property type="match status" value="1"/>
</dbReference>
<dbReference type="PIRSF" id="PIRSF005902">
    <property type="entry name" value="DNase_TatD"/>
    <property type="match status" value="1"/>
</dbReference>
<evidence type="ECO:0000313" key="6">
    <source>
        <dbReference type="Proteomes" id="UP000249898"/>
    </source>
</evidence>
<evidence type="ECO:0000256" key="1">
    <source>
        <dbReference type="ARBA" id="ARBA00009275"/>
    </source>
</evidence>
<feature type="binding site" evidence="4">
    <location>
        <position position="202"/>
    </location>
    <ligand>
        <name>a divalent metal cation</name>
        <dbReference type="ChEBI" id="CHEBI:60240"/>
        <label>1</label>
    </ligand>
</feature>
<dbReference type="AlphaFoldDB" id="A0A2Z4PR51"/>
<feature type="binding site" evidence="4">
    <location>
        <position position="152"/>
    </location>
    <ligand>
        <name>a divalent metal cation</name>
        <dbReference type="ChEBI" id="CHEBI:60240"/>
        <label>2</label>
    </ligand>
</feature>
<keyword evidence="2 4" id="KW-0479">Metal-binding</keyword>
<dbReference type="Proteomes" id="UP000249898">
    <property type="component" value="Chromosome"/>
</dbReference>
<dbReference type="OrthoDB" id="9810005at2"/>
<dbReference type="RefSeq" id="WP_112137087.1">
    <property type="nucleotide sequence ID" value="NZ_CP016181.1"/>
</dbReference>
<comment type="similarity">
    <text evidence="1">Belongs to the metallo-dependent hydrolases superfamily. TatD-type hydrolase family.</text>
</comment>
<gene>
    <name evidence="5" type="ORF">A8139_07810</name>
</gene>
<sequence length="259" mass="29458">MFIDSHCHFDFDVFNDQRDELMACCLDHGILGFLVPATTFISWRKLEMLTERYPQWRTAYGLHPYFLKEASLEQVDFLGEQCEAQRVVAVGEIGLDCWPSAVDMNVQMNFFKRQLSVAKSLRLPVIVHARKSYDLVLKCLREVHFKEGGVVHAFNGSFEQAKRFLDLGFVFGVGGTVTYPRANKARRVLSALESGAFVLETDSPDMPLNGFQGQNNTPLSIPLIAQCVATIREESVEQIRMQTYANLLRVFPKWNEGLL</sequence>
<evidence type="ECO:0000256" key="3">
    <source>
        <dbReference type="ARBA" id="ARBA00022801"/>
    </source>
</evidence>